<dbReference type="EMBL" id="JBHLXE010000048">
    <property type="protein sequence ID" value="MFC0179407.1"/>
    <property type="molecule type" value="Genomic_DNA"/>
</dbReference>
<dbReference type="SUPFAM" id="SSF158452">
    <property type="entry name" value="YqcC-like"/>
    <property type="match status" value="1"/>
</dbReference>
<evidence type="ECO:0000313" key="3">
    <source>
        <dbReference type="Proteomes" id="UP001589758"/>
    </source>
</evidence>
<dbReference type="Pfam" id="PF04287">
    <property type="entry name" value="DUF446"/>
    <property type="match status" value="1"/>
</dbReference>
<feature type="domain" description="YqcC-like" evidence="1">
    <location>
        <begin position="4"/>
        <end position="99"/>
    </location>
</feature>
<evidence type="ECO:0000313" key="2">
    <source>
        <dbReference type="EMBL" id="MFC0179407.1"/>
    </source>
</evidence>
<dbReference type="PIRSF" id="PIRSF006257">
    <property type="entry name" value="UCP006257"/>
    <property type="match status" value="1"/>
</dbReference>
<dbReference type="Proteomes" id="UP001589758">
    <property type="component" value="Unassembled WGS sequence"/>
</dbReference>
<comment type="caution">
    <text evidence="2">The sequence shown here is derived from an EMBL/GenBank/DDBJ whole genome shotgun (WGS) entry which is preliminary data.</text>
</comment>
<name>A0ABV6C8V4_9GAMM</name>
<dbReference type="Gene3D" id="1.20.1440.40">
    <property type="entry name" value="YqcC-like"/>
    <property type="match status" value="1"/>
</dbReference>
<evidence type="ECO:0000259" key="1">
    <source>
        <dbReference type="Pfam" id="PF04287"/>
    </source>
</evidence>
<organism evidence="2 3">
    <name type="scientific">Thorsellia kenyensis</name>
    <dbReference type="NCBI Taxonomy" id="1549888"/>
    <lineage>
        <taxon>Bacteria</taxon>
        <taxon>Pseudomonadati</taxon>
        <taxon>Pseudomonadota</taxon>
        <taxon>Gammaproteobacteria</taxon>
        <taxon>Enterobacterales</taxon>
        <taxon>Thorselliaceae</taxon>
        <taxon>Thorsellia</taxon>
    </lineage>
</organism>
<protein>
    <submittedName>
        <fullName evidence="2">YqcC family protein</fullName>
    </submittedName>
</protein>
<proteinExistence type="predicted"/>
<dbReference type="PANTHER" id="PTHR39586:SF1">
    <property type="entry name" value="CYTOPLASMIC PROTEIN"/>
    <property type="match status" value="1"/>
</dbReference>
<keyword evidence="3" id="KW-1185">Reference proteome</keyword>
<dbReference type="InterPro" id="IPR007384">
    <property type="entry name" value="UCP006257"/>
</dbReference>
<dbReference type="InterPro" id="IPR023376">
    <property type="entry name" value="YqcC-like_dom"/>
</dbReference>
<sequence>MKQINSHLLLIRQELEKLNVWEIKKPKAELLASQQPFAIDTLRATQWLQWILIPRMNEILSSGNKLPTPFSIAPYFEQVYQQQDEYSQLIKLITELDTLVNELVM</sequence>
<accession>A0ABV6C8V4</accession>
<dbReference type="InterPro" id="IPR036814">
    <property type="entry name" value="YqcC-like_sf"/>
</dbReference>
<dbReference type="PANTHER" id="PTHR39586">
    <property type="entry name" value="CYTOPLASMIC PROTEIN-RELATED"/>
    <property type="match status" value="1"/>
</dbReference>
<gene>
    <name evidence="2" type="ORF">ACFFIT_04760</name>
</gene>
<dbReference type="RefSeq" id="WP_385876509.1">
    <property type="nucleotide sequence ID" value="NZ_JBHLXE010000048.1"/>
</dbReference>
<reference evidence="2 3" key="1">
    <citation type="submission" date="2024-09" db="EMBL/GenBank/DDBJ databases">
        <authorList>
            <person name="Sun Q."/>
            <person name="Mori K."/>
        </authorList>
    </citation>
    <scope>NUCLEOTIDE SEQUENCE [LARGE SCALE GENOMIC DNA]</scope>
    <source>
        <strain evidence="2 3">CCM 8545</strain>
    </source>
</reference>